<feature type="binding site" evidence="13">
    <location>
        <position position="417"/>
    </location>
    <ligand>
        <name>Mn(2+)</name>
        <dbReference type="ChEBI" id="CHEBI:29035"/>
        <label>1</label>
    </ligand>
</feature>
<dbReference type="UniPathway" id="UPA00109">
    <property type="reaction ID" value="UER00186"/>
</dbReference>
<evidence type="ECO:0000259" key="14">
    <source>
        <dbReference type="Pfam" id="PF01676"/>
    </source>
</evidence>
<evidence type="ECO:0000256" key="13">
    <source>
        <dbReference type="PIRSR" id="PIRSR001492-3"/>
    </source>
</evidence>
<feature type="binding site" evidence="13">
    <location>
        <position position="454"/>
    </location>
    <ligand>
        <name>Mn(2+)</name>
        <dbReference type="ChEBI" id="CHEBI:29035"/>
        <label>2</label>
    </ligand>
</feature>
<dbReference type="NCBIfam" id="TIGR01307">
    <property type="entry name" value="pgm_bpd_ind"/>
    <property type="match status" value="1"/>
</dbReference>
<dbReference type="GO" id="GO:0006007">
    <property type="term" value="P:glucose catabolic process"/>
    <property type="evidence" value="ECO:0007669"/>
    <property type="project" value="InterPro"/>
</dbReference>
<dbReference type="GO" id="GO:0030145">
    <property type="term" value="F:manganese ion binding"/>
    <property type="evidence" value="ECO:0007669"/>
    <property type="project" value="InterPro"/>
</dbReference>
<dbReference type="AlphaFoldDB" id="A0A1U7NHE2"/>
<dbReference type="InterPro" id="IPR006124">
    <property type="entry name" value="Metalloenzyme"/>
</dbReference>
<evidence type="ECO:0000256" key="2">
    <source>
        <dbReference type="ARBA" id="ARBA00001936"/>
    </source>
</evidence>
<dbReference type="CDD" id="cd16010">
    <property type="entry name" value="iPGM"/>
    <property type="match status" value="1"/>
</dbReference>
<comment type="cofactor">
    <cofactor evidence="2">
        <name>Mn(2+)</name>
        <dbReference type="ChEBI" id="CHEBI:29035"/>
    </cofactor>
</comment>
<accession>A0A1U7NHE2</accession>
<comment type="function">
    <text evidence="3">Catalyzes the interconversion of 2-phosphoglycerate and 3-phosphoglycerate.</text>
</comment>
<evidence type="ECO:0000256" key="9">
    <source>
        <dbReference type="ARBA" id="ARBA00023235"/>
    </source>
</evidence>
<dbReference type="GeneID" id="82202324"/>
<feature type="binding site" evidence="12">
    <location>
        <position position="345"/>
    </location>
    <ligand>
        <name>substrate</name>
    </ligand>
</feature>
<dbReference type="GO" id="GO:0006096">
    <property type="term" value="P:glycolytic process"/>
    <property type="evidence" value="ECO:0007669"/>
    <property type="project" value="UniProtKB-UniRule"/>
</dbReference>
<dbReference type="OrthoDB" id="9800863at2"/>
<evidence type="ECO:0000256" key="7">
    <source>
        <dbReference type="ARBA" id="ARBA00023152"/>
    </source>
</evidence>
<dbReference type="SUPFAM" id="SSF64158">
    <property type="entry name" value="2,3-Bisphosphoglycerate-independent phosphoglycerate mutase, substrate-binding domain"/>
    <property type="match status" value="1"/>
</dbReference>
<evidence type="ECO:0000256" key="6">
    <source>
        <dbReference type="ARBA" id="ARBA00022723"/>
    </source>
</evidence>
<dbReference type="SUPFAM" id="SSF53649">
    <property type="entry name" value="Alkaline phosphatase-like"/>
    <property type="match status" value="1"/>
</dbReference>
<evidence type="ECO:0000256" key="10">
    <source>
        <dbReference type="NCBIfam" id="TIGR01307"/>
    </source>
</evidence>
<feature type="binding site" evidence="13">
    <location>
        <position position="455"/>
    </location>
    <ligand>
        <name>Mn(2+)</name>
        <dbReference type="ChEBI" id="CHEBI:29035"/>
        <label>2</label>
    </ligand>
</feature>
<keyword evidence="7" id="KW-0324">Glycolysis</keyword>
<comment type="catalytic activity">
    <reaction evidence="1">
        <text>(2R)-2-phosphoglycerate = (2R)-3-phosphoglycerate</text>
        <dbReference type="Rhea" id="RHEA:15901"/>
        <dbReference type="ChEBI" id="CHEBI:58272"/>
        <dbReference type="ChEBI" id="CHEBI:58289"/>
        <dbReference type="EC" id="5.4.2.12"/>
    </reaction>
</comment>
<dbReference type="Pfam" id="PF06415">
    <property type="entry name" value="iPGM_N"/>
    <property type="match status" value="1"/>
</dbReference>
<feature type="domain" description="BPG-independent PGAM N-terminal" evidence="15">
    <location>
        <begin position="83"/>
        <end position="306"/>
    </location>
</feature>
<feature type="binding site" evidence="13">
    <location>
        <position position="63"/>
    </location>
    <ligand>
        <name>Mn(2+)</name>
        <dbReference type="ChEBI" id="CHEBI:29035"/>
        <label>2</label>
    </ligand>
</feature>
<feature type="binding site" evidence="13">
    <location>
        <position position="413"/>
    </location>
    <ligand>
        <name>Mn(2+)</name>
        <dbReference type="ChEBI" id="CHEBI:29035"/>
        <label>1</label>
    </ligand>
</feature>
<dbReference type="GO" id="GO:0005737">
    <property type="term" value="C:cytoplasm"/>
    <property type="evidence" value="ECO:0007669"/>
    <property type="project" value="InterPro"/>
</dbReference>
<feature type="binding site" evidence="12">
    <location>
        <position position="190"/>
    </location>
    <ligand>
        <name>substrate</name>
    </ligand>
</feature>
<keyword evidence="6 13" id="KW-0479">Metal-binding</keyword>
<evidence type="ECO:0000313" key="17">
    <source>
        <dbReference type="Proteomes" id="UP000186341"/>
    </source>
</evidence>
<dbReference type="EMBL" id="MPJW01000090">
    <property type="protein sequence ID" value="OLU41152.1"/>
    <property type="molecule type" value="Genomic_DNA"/>
</dbReference>
<feature type="active site" description="Phosphoserine intermediate" evidence="11">
    <location>
        <position position="63"/>
    </location>
</feature>
<dbReference type="InterPro" id="IPR011258">
    <property type="entry name" value="BPG-indep_PGM_N"/>
</dbReference>
<feature type="binding site" evidence="13">
    <location>
        <position position="478"/>
    </location>
    <ligand>
        <name>Mn(2+)</name>
        <dbReference type="ChEBI" id="CHEBI:29035"/>
        <label>1</label>
    </ligand>
</feature>
<feature type="binding site" evidence="12">
    <location>
        <begin position="269"/>
        <end position="272"/>
    </location>
    <ligand>
        <name>substrate</name>
    </ligand>
</feature>
<dbReference type="FunFam" id="3.40.1450.10:FF:000002">
    <property type="entry name" value="2,3-bisphosphoglycerate-independent phosphoglycerate mutase"/>
    <property type="match status" value="1"/>
</dbReference>
<evidence type="ECO:0000256" key="11">
    <source>
        <dbReference type="PIRSR" id="PIRSR001492-1"/>
    </source>
</evidence>
<evidence type="ECO:0000256" key="4">
    <source>
        <dbReference type="ARBA" id="ARBA00004798"/>
    </source>
</evidence>
<feature type="domain" description="Metalloenzyme" evidence="14">
    <location>
        <begin position="5"/>
        <end position="516"/>
    </location>
</feature>
<dbReference type="PANTHER" id="PTHR31637">
    <property type="entry name" value="2,3-BISPHOSPHOGLYCERATE-INDEPENDENT PHOSPHOGLYCERATE MUTASE"/>
    <property type="match status" value="1"/>
</dbReference>
<dbReference type="InterPro" id="IPR036646">
    <property type="entry name" value="PGAM_B_sf"/>
</dbReference>
<dbReference type="PANTHER" id="PTHR31637:SF0">
    <property type="entry name" value="2,3-BISPHOSPHOGLYCERATE-INDEPENDENT PHOSPHOGLYCERATE MUTASE"/>
    <property type="match status" value="1"/>
</dbReference>
<dbReference type="InterPro" id="IPR005995">
    <property type="entry name" value="Pgm_bpd_ind"/>
</dbReference>
<feature type="binding site" evidence="12">
    <location>
        <position position="124"/>
    </location>
    <ligand>
        <name>substrate</name>
    </ligand>
</feature>
<dbReference type="RefSeq" id="WP_075818470.1">
    <property type="nucleotide sequence ID" value="NZ_CAOUMU010000143.1"/>
</dbReference>
<evidence type="ECO:0000256" key="8">
    <source>
        <dbReference type="ARBA" id="ARBA00023211"/>
    </source>
</evidence>
<keyword evidence="8 13" id="KW-0464">Manganese</keyword>
<feature type="binding site" evidence="12">
    <location>
        <position position="197"/>
    </location>
    <ligand>
        <name>substrate</name>
    </ligand>
</feature>
<keyword evidence="9" id="KW-0413">Isomerase</keyword>
<organism evidence="16 17">
    <name type="scientific">Ileibacterium valens</name>
    <dbReference type="NCBI Taxonomy" id="1862668"/>
    <lineage>
        <taxon>Bacteria</taxon>
        <taxon>Bacillati</taxon>
        <taxon>Bacillota</taxon>
        <taxon>Erysipelotrichia</taxon>
        <taxon>Erysipelotrichales</taxon>
        <taxon>Erysipelotrichaceae</taxon>
        <taxon>Ileibacterium</taxon>
    </lineage>
</organism>
<keyword evidence="17" id="KW-1185">Reference proteome</keyword>
<evidence type="ECO:0000256" key="5">
    <source>
        <dbReference type="ARBA" id="ARBA00008819"/>
    </source>
</evidence>
<protein>
    <recommendedName>
        <fullName evidence="10">2,3-bisphosphoglycerate-independent phosphoglycerate mutase</fullName>
        <ecNumber evidence="10">5.4.2.12</ecNumber>
    </recommendedName>
</protein>
<evidence type="ECO:0000313" key="16">
    <source>
        <dbReference type="EMBL" id="OLU41152.1"/>
    </source>
</evidence>
<name>A0A1U7NHE2_9FIRM</name>
<evidence type="ECO:0000256" key="3">
    <source>
        <dbReference type="ARBA" id="ARBA00002315"/>
    </source>
</evidence>
<dbReference type="Gene3D" id="3.40.1450.10">
    <property type="entry name" value="BPG-independent phosphoglycerate mutase, domain B"/>
    <property type="match status" value="1"/>
</dbReference>
<proteinExistence type="inferred from homology"/>
<comment type="pathway">
    <text evidence="4">Carbohydrate degradation; glycolysis; pyruvate from D-glyceraldehyde 3-phosphate: step 3/5.</text>
</comment>
<dbReference type="InterPro" id="IPR017850">
    <property type="entry name" value="Alkaline_phosphatase_core_sf"/>
</dbReference>
<dbReference type="Pfam" id="PF01676">
    <property type="entry name" value="Metalloenzyme"/>
    <property type="match status" value="1"/>
</dbReference>
<comment type="similarity">
    <text evidence="5">Belongs to the BPG-independent phosphoglycerate mutase family.</text>
</comment>
<dbReference type="Proteomes" id="UP000186341">
    <property type="component" value="Unassembled WGS sequence"/>
</dbReference>
<evidence type="ECO:0000256" key="1">
    <source>
        <dbReference type="ARBA" id="ARBA00000370"/>
    </source>
</evidence>
<gene>
    <name evidence="16" type="ORF">BO222_03710</name>
</gene>
<dbReference type="PIRSF" id="PIRSF001492">
    <property type="entry name" value="IPGAM"/>
    <property type="match status" value="1"/>
</dbReference>
<evidence type="ECO:0000259" key="15">
    <source>
        <dbReference type="Pfam" id="PF06415"/>
    </source>
</evidence>
<sequence>MEKRPVVLVVMDGVGVSDNELGNAVKMAYKPNLDELWNNCPHTVLRAHGLAVGLPSDSDMGNSEVGHNAIGCGQIYSQGAKLVNENIESGAMFDSATWKDLVENVKANDSVLHFLGLLSDGNVHSHINHLKAMIEEAKKEGVKKVRVHILLDGRDVPETSALTYVDDIENFMNALNDDQFDAEIASGGGRMQITMDRYEANWPMVEAGWKIHVLGEGRTFPSATEAIETYRNESGVVDQDLPGFVIVDAEGNPKGTINDKDSVILYNFRGDRAQEISLAFDGDETFDKFDRVKVPDVKFAGMLQYDADLQIPKHYLTEPPKINYTLTEQLVKDGISEYAISETQKYGHVTYFWNGNRSGKFDEDLEVYEEIESDVIPFEQRPWMKSAQITDKLCDAIRSGKYDFLRTNYPNGDMVGHTGNLEATIIGVESVDLALGRVIKAVKDVNGILMVTADHGNADEMYEKPKKKDAPLKAKTSHTLNKVPFIIYNFDCTLKQDDDLGLSNIASTVCQVLGVKPNEHWRESIIEEVK</sequence>
<dbReference type="Gene3D" id="3.40.720.10">
    <property type="entry name" value="Alkaline Phosphatase, subunit A"/>
    <property type="match status" value="1"/>
</dbReference>
<dbReference type="GO" id="GO:0004619">
    <property type="term" value="F:phosphoglycerate mutase activity"/>
    <property type="evidence" value="ECO:0007669"/>
    <property type="project" value="UniProtKB-UniRule"/>
</dbReference>
<feature type="binding site" evidence="12">
    <location>
        <begin position="154"/>
        <end position="155"/>
    </location>
    <ligand>
        <name>substrate</name>
    </ligand>
</feature>
<dbReference type="EC" id="5.4.2.12" evidence="10"/>
<evidence type="ECO:0000256" key="12">
    <source>
        <dbReference type="PIRSR" id="PIRSR001492-2"/>
    </source>
</evidence>
<feature type="binding site" evidence="13">
    <location>
        <position position="12"/>
    </location>
    <ligand>
        <name>Mn(2+)</name>
        <dbReference type="ChEBI" id="CHEBI:29035"/>
        <label>2</label>
    </ligand>
</feature>
<comment type="caution">
    <text evidence="16">The sequence shown here is derived from an EMBL/GenBank/DDBJ whole genome shotgun (WGS) entry which is preliminary data.</text>
</comment>
<reference evidence="16 17" key="1">
    <citation type="submission" date="2016-11" db="EMBL/GenBank/DDBJ databases">
        <title>Description of two novel members of the family Erysipelotrichaceae: Ileibacterium lipovorans gen. nov., sp. nov. and Dubosiella newyorkensis, gen. nov., sp. nov.</title>
        <authorList>
            <person name="Cox L.M."/>
            <person name="Sohn J."/>
            <person name="Tyrrell K.L."/>
            <person name="Citron D.M."/>
            <person name="Lawson P.A."/>
            <person name="Patel N.B."/>
            <person name="Iizumi T."/>
            <person name="Perez-Perez G.I."/>
            <person name="Goldstein E.J."/>
            <person name="Blaser M.J."/>
        </authorList>
    </citation>
    <scope>NUCLEOTIDE SEQUENCE [LARGE SCALE GENOMIC DNA]</scope>
    <source>
        <strain evidence="16 17">NYU-BL-A3</strain>
    </source>
</reference>